<dbReference type="Proteomes" id="UP000011723">
    <property type="component" value="Chromosome"/>
</dbReference>
<gene>
    <name evidence="1" type="ORF">A605_12605</name>
</gene>
<sequence>MITLIAPVEAPGVDSEEIAADALGGGHFIIRSVPVVAEGIALGDIVACVTVDGRPHIDRVVVPGGNTTLRVLVDAPFAASVRAHLVALGCPVAESLPGLFAVSVAPDAPGEGIRAWLGGLADQGVAQVAEK</sequence>
<dbReference type="Pfam" id="PF14085">
    <property type="entry name" value="DUF4265"/>
    <property type="match status" value="1"/>
</dbReference>
<organism evidence="1 2">
    <name type="scientific">Corynebacterium halotolerans YIM 70093 = DSM 44683</name>
    <dbReference type="NCBI Taxonomy" id="1121362"/>
    <lineage>
        <taxon>Bacteria</taxon>
        <taxon>Bacillati</taxon>
        <taxon>Actinomycetota</taxon>
        <taxon>Actinomycetes</taxon>
        <taxon>Mycobacteriales</taxon>
        <taxon>Corynebacteriaceae</taxon>
        <taxon>Corynebacterium</taxon>
    </lineage>
</organism>
<protein>
    <recommendedName>
        <fullName evidence="3">DUF4265 domain-containing protein</fullName>
    </recommendedName>
</protein>
<keyword evidence="2" id="KW-1185">Reference proteome</keyword>
<dbReference type="AlphaFoldDB" id="M1NVM6"/>
<dbReference type="STRING" id="1121362.A605_12605"/>
<dbReference type="InterPro" id="IPR025361">
    <property type="entry name" value="DUF4265"/>
</dbReference>
<evidence type="ECO:0000313" key="1">
    <source>
        <dbReference type="EMBL" id="AGF73517.1"/>
    </source>
</evidence>
<dbReference type="RefSeq" id="WP_015401932.1">
    <property type="nucleotide sequence ID" value="NC_020302.1"/>
</dbReference>
<dbReference type="HOGENOM" id="CLU_1924056_0_0_11"/>
<name>M1NVM6_9CORY</name>
<dbReference type="PATRIC" id="fig|1121362.3.peg.2562"/>
<evidence type="ECO:0008006" key="3">
    <source>
        <dbReference type="Google" id="ProtNLM"/>
    </source>
</evidence>
<accession>M1NVM6</accession>
<dbReference type="OrthoDB" id="4406783at2"/>
<dbReference type="KEGG" id="chn:A605_12605"/>
<dbReference type="EMBL" id="CP003697">
    <property type="protein sequence ID" value="AGF73517.1"/>
    <property type="molecule type" value="Genomic_DNA"/>
</dbReference>
<evidence type="ECO:0000313" key="2">
    <source>
        <dbReference type="Proteomes" id="UP000011723"/>
    </source>
</evidence>
<proteinExistence type="predicted"/>
<reference evidence="1 2" key="1">
    <citation type="journal article" date="2012" name="Stand. Genomic Sci.">
        <title>Genome sequence of the halotolerant bacterium Corynebacterium halotolerans type strain YIM 70093(T) (= DSM 44683(T)).</title>
        <authorList>
            <person name="Ruckert C."/>
            <person name="Albersmeier A."/>
            <person name="Al-Dilaimi A."/>
            <person name="Niehaus K."/>
            <person name="Szczepanowski R."/>
            <person name="Kalinowski J."/>
        </authorList>
    </citation>
    <scope>NUCLEOTIDE SEQUENCE [LARGE SCALE GENOMIC DNA]</scope>
    <source>
        <strain evidence="1">YIM 70093</strain>
    </source>
</reference>
<dbReference type="eggNOG" id="ENOG5031J19">
    <property type="taxonomic scope" value="Bacteria"/>
</dbReference>